<evidence type="ECO:0000313" key="2">
    <source>
        <dbReference type="Proteomes" id="UP000037386"/>
    </source>
</evidence>
<dbReference type="PATRIC" id="fig|479893.3.peg.522"/>
<comment type="caution">
    <text evidence="1">The sequence shown here is derived from an EMBL/GenBank/DDBJ whole genome shotgun (WGS) entry which is preliminary data.</text>
</comment>
<protein>
    <submittedName>
        <fullName evidence="1">Uncharacterized protein</fullName>
    </submittedName>
</protein>
<reference evidence="2" key="1">
    <citation type="submission" date="2015-05" db="EMBL/GenBank/DDBJ databases">
        <title>Draft genome sequence of 'Candidatus Phytoplasma Pruni' strain CX, a plant pathogenic bacterium.</title>
        <authorList>
            <person name="Lee I.-M."/>
            <person name="Bottner-Parker K.D."/>
            <person name="Shao J."/>
            <person name="Gundersen-Rindal D.E."/>
            <person name="Zhao Y."/>
            <person name="Davis R.E."/>
        </authorList>
    </citation>
    <scope>NUCLEOTIDE SEQUENCE [LARGE SCALE GENOMIC DNA]</scope>
    <source>
        <strain evidence="2">CX</strain>
    </source>
</reference>
<organism evidence="1 2">
    <name type="scientific">Candidatus Phytoplasma pruni</name>
    <dbReference type="NCBI Taxonomy" id="479893"/>
    <lineage>
        <taxon>Bacteria</taxon>
        <taxon>Bacillati</taxon>
        <taxon>Mycoplasmatota</taxon>
        <taxon>Mollicutes</taxon>
        <taxon>Acholeplasmatales</taxon>
        <taxon>Acholeplasmataceae</taxon>
        <taxon>Candidatus Phytoplasma</taxon>
        <taxon>16SrIII (X-disease group)</taxon>
    </lineage>
</organism>
<gene>
    <name evidence="1" type="ORF">CPX_001710</name>
</gene>
<dbReference type="Proteomes" id="UP000037386">
    <property type="component" value="Unassembled WGS sequence"/>
</dbReference>
<accession>A0A0M1MZI2</accession>
<proteinExistence type="predicted"/>
<name>A0A0M1MZI2_9MOLU</name>
<dbReference type="EMBL" id="LHCF01000016">
    <property type="protein sequence ID" value="KOR75312.1"/>
    <property type="molecule type" value="Genomic_DNA"/>
</dbReference>
<dbReference type="AlphaFoldDB" id="A0A0M1MZI2"/>
<evidence type="ECO:0000313" key="1">
    <source>
        <dbReference type="EMBL" id="KOR75312.1"/>
    </source>
</evidence>
<sequence length="56" mass="6797">MIALFINMDGLFLSLLLALFLVFIKTILEQSQNFHKMVFYSQKKLLSFNRFFHEYF</sequence>